<protein>
    <submittedName>
        <fullName evidence="2">Uncharacterized protein</fullName>
    </submittedName>
</protein>
<keyword evidence="3" id="KW-1185">Reference proteome</keyword>
<organism evidence="2 3">
    <name type="scientific">Gracilariopsis chorda</name>
    <dbReference type="NCBI Taxonomy" id="448386"/>
    <lineage>
        <taxon>Eukaryota</taxon>
        <taxon>Rhodophyta</taxon>
        <taxon>Florideophyceae</taxon>
        <taxon>Rhodymeniophycidae</taxon>
        <taxon>Gracilariales</taxon>
        <taxon>Gracilariaceae</taxon>
        <taxon>Gracilariopsis</taxon>
    </lineage>
</organism>
<comment type="caution">
    <text evidence="2">The sequence shown here is derived from an EMBL/GenBank/DDBJ whole genome shotgun (WGS) entry which is preliminary data.</text>
</comment>
<reference evidence="2 3" key="1">
    <citation type="journal article" date="2018" name="Mol. Biol. Evol.">
        <title>Analysis of the draft genome of the red seaweed Gracilariopsis chorda provides insights into genome size evolution in Rhodophyta.</title>
        <authorList>
            <person name="Lee J."/>
            <person name="Yang E.C."/>
            <person name="Graf L."/>
            <person name="Yang J.H."/>
            <person name="Qiu H."/>
            <person name="Zel Zion U."/>
            <person name="Chan C.X."/>
            <person name="Stephens T.G."/>
            <person name="Weber A.P.M."/>
            <person name="Boo G.H."/>
            <person name="Boo S.M."/>
            <person name="Kim K.M."/>
            <person name="Shin Y."/>
            <person name="Jung M."/>
            <person name="Lee S.J."/>
            <person name="Yim H.S."/>
            <person name="Lee J.H."/>
            <person name="Bhattacharya D."/>
            <person name="Yoon H.S."/>
        </authorList>
    </citation>
    <scope>NUCLEOTIDE SEQUENCE [LARGE SCALE GENOMIC DNA]</scope>
    <source>
        <strain evidence="2 3">SKKU-2015</strain>
        <tissue evidence="2">Whole body</tissue>
    </source>
</reference>
<proteinExistence type="predicted"/>
<dbReference type="EMBL" id="NBIV01000145">
    <property type="protein sequence ID" value="PXF42916.1"/>
    <property type="molecule type" value="Genomic_DNA"/>
</dbReference>
<feature type="region of interest" description="Disordered" evidence="1">
    <location>
        <begin position="1"/>
        <end position="22"/>
    </location>
</feature>
<dbReference type="OrthoDB" id="10474439at2759"/>
<evidence type="ECO:0000313" key="2">
    <source>
        <dbReference type="EMBL" id="PXF42916.1"/>
    </source>
</evidence>
<evidence type="ECO:0000256" key="1">
    <source>
        <dbReference type="SAM" id="MobiDB-lite"/>
    </source>
</evidence>
<gene>
    <name evidence="2" type="ORF">BWQ96_07363</name>
</gene>
<accession>A0A2V3ILG0</accession>
<evidence type="ECO:0000313" key="3">
    <source>
        <dbReference type="Proteomes" id="UP000247409"/>
    </source>
</evidence>
<name>A0A2V3ILG0_9FLOR</name>
<dbReference type="AlphaFoldDB" id="A0A2V3ILG0"/>
<sequence length="467" mass="52024">MSATGGYSPFKSTTGTSEGITSLSPHSHIDQFKTARNALLKHLLPKLPNLTLLRSSSSAECVAHHLLFGKTYSHFSLQHLHPQFVTLHAVPSASPPVDIEPILKHIQASKTQLVFISFASAPFVRSLSAFLELRPKKGRRASSNISFVVALLPNEKPPPRLQVQHSLLRIDDSEYESSFSGSGDFLLPSESAAVMLYGVVCGMAAALRDEEPHNNPSLQPFVMPMKVLAVLRRFTHAASRTTTDEKELQQLLDEERHKVEDDLFTLSRHALAHNLPCACVVFPYVGNPSKSVPKCTPPPALHARVLRALGLAPHSVEEWWCSPSTNPCELHYLGHSYLHHLRGAKATASVSAHLSYPQLLHSHRPSVALHLLHAQMCALPLWDWEMKEAIEWLAKTFRASEVCIEKRLCIEDADNQQAVFERELAFQVFGRLALFRNRNEVVRKFVAGLEISAGPTRRQEKGVLEEF</sequence>
<dbReference type="Proteomes" id="UP000247409">
    <property type="component" value="Unassembled WGS sequence"/>
</dbReference>